<dbReference type="InterPro" id="IPR027986">
    <property type="entry name" value="TCAIM"/>
</dbReference>
<evidence type="ECO:0000259" key="1">
    <source>
        <dbReference type="Pfam" id="PF14687"/>
    </source>
</evidence>
<dbReference type="KEGG" id="apro:F751_0731"/>
<dbReference type="GO" id="GO:0005739">
    <property type="term" value="C:mitochondrion"/>
    <property type="evidence" value="ECO:0007669"/>
    <property type="project" value="TreeGrafter"/>
</dbReference>
<dbReference type="OrthoDB" id="511153at2759"/>
<gene>
    <name evidence="2" type="ORF">F751_0731</name>
</gene>
<dbReference type="GeneID" id="23612122"/>
<sequence>MGTMEPSHQQLLRQVIKRVHPDLFLAHPFEMKVNSDSLQALNAYADQLAVGASPTPAQLEFYVRTGDAQAGLALITATLPGDGDLLPLFSAFGLADEAAARGTGELFAPAASLAAWLRESLSDAARLAGEHAALAAASQELRTAVERAYDLGHLQLSNEYPLQCSEQRRNLVALRLLEGSLSLLSSDNPDRFQGLHLRLSPGVPGTAGNRARECHISDDGVVHLVAEDSASTLQALAALDMGRARLLARVAHFWRRRAWDLEAPLASLLGVRCVACYSNDMHSHQAFVLWAGAVLRARHRFEAALRGRAFSFGLLVHAGGSGPVLDPVPASAYVQVRADCHPSQLLEYLTGAAAAAADAASGVAEAARAAEAAALEAAREALGVRALLRLCSSAPQAAAAAARLMRCAPALRAALPALRLVSLALDDGYHVWDSGLVSIPHDFGASELEPALQALLADARG</sequence>
<reference evidence="2 3" key="1">
    <citation type="journal article" date="2014" name="BMC Genomics">
        <title>Oil accumulation mechanisms of the oleaginous microalga Chlorella protothecoides revealed through its genome, transcriptomes, and proteomes.</title>
        <authorList>
            <person name="Gao C."/>
            <person name="Wang Y."/>
            <person name="Shen Y."/>
            <person name="Yan D."/>
            <person name="He X."/>
            <person name="Dai J."/>
            <person name="Wu Q."/>
        </authorList>
    </citation>
    <scope>NUCLEOTIDE SEQUENCE [LARGE SCALE GENOMIC DNA]</scope>
    <source>
        <strain evidence="2 3">0710</strain>
    </source>
</reference>
<evidence type="ECO:0000313" key="3">
    <source>
        <dbReference type="Proteomes" id="UP000028924"/>
    </source>
</evidence>
<dbReference type="RefSeq" id="XP_011399747.1">
    <property type="nucleotide sequence ID" value="XM_011401445.1"/>
</dbReference>
<organism evidence="2 3">
    <name type="scientific">Auxenochlorella protothecoides</name>
    <name type="common">Green microalga</name>
    <name type="synonym">Chlorella protothecoides</name>
    <dbReference type="NCBI Taxonomy" id="3075"/>
    <lineage>
        <taxon>Eukaryota</taxon>
        <taxon>Viridiplantae</taxon>
        <taxon>Chlorophyta</taxon>
        <taxon>core chlorophytes</taxon>
        <taxon>Trebouxiophyceae</taxon>
        <taxon>Chlorellales</taxon>
        <taxon>Chlorellaceae</taxon>
        <taxon>Auxenochlorella</taxon>
    </lineage>
</organism>
<evidence type="ECO:0000313" key="2">
    <source>
        <dbReference type="EMBL" id="KFM26799.1"/>
    </source>
</evidence>
<dbReference type="PANTHER" id="PTHR31596:SF1">
    <property type="entry name" value="T-CELL ACTIVATION INHIBITOR, MITOCHONDRIAL"/>
    <property type="match status" value="1"/>
</dbReference>
<dbReference type="EMBL" id="KL662135">
    <property type="protein sequence ID" value="KFM26799.1"/>
    <property type="molecule type" value="Genomic_DNA"/>
</dbReference>
<dbReference type="Pfam" id="PF14687">
    <property type="entry name" value="DUF4460"/>
    <property type="match status" value="1"/>
</dbReference>
<dbReference type="AlphaFoldDB" id="A0A087SM45"/>
<dbReference type="Proteomes" id="UP000028924">
    <property type="component" value="Unassembled WGS sequence"/>
</dbReference>
<dbReference type="InterPro" id="IPR028031">
    <property type="entry name" value="DUF4460"/>
</dbReference>
<feature type="domain" description="DUF4460" evidence="1">
    <location>
        <begin position="6"/>
        <end position="66"/>
    </location>
</feature>
<name>A0A087SM45_AUXPR</name>
<dbReference type="PANTHER" id="PTHR31596">
    <property type="entry name" value="T-CELL ACTIVATION INHIBITOR, MITOCHONDRIAL"/>
    <property type="match status" value="1"/>
</dbReference>
<keyword evidence="3" id="KW-1185">Reference proteome</keyword>
<proteinExistence type="predicted"/>
<accession>A0A087SM45</accession>
<protein>
    <recommendedName>
        <fullName evidence="1">DUF4460 domain-containing protein</fullName>
    </recommendedName>
</protein>